<dbReference type="SUPFAM" id="SSF82771">
    <property type="entry name" value="GIY-YIG endonuclease"/>
    <property type="match status" value="1"/>
</dbReference>
<dbReference type="GO" id="GO:0009380">
    <property type="term" value="C:excinuclease repair complex"/>
    <property type="evidence" value="ECO:0007669"/>
    <property type="project" value="TreeGrafter"/>
</dbReference>
<dbReference type="Gene3D" id="3.40.1440.10">
    <property type="entry name" value="GIY-YIG endonuclease"/>
    <property type="match status" value="1"/>
</dbReference>
<dbReference type="OrthoDB" id="9804933at2"/>
<dbReference type="Pfam" id="PF01541">
    <property type="entry name" value="GIY-YIG"/>
    <property type="match status" value="1"/>
</dbReference>
<proteinExistence type="predicted"/>
<dbReference type="InterPro" id="IPR035901">
    <property type="entry name" value="GIY-YIG_endonuc_sf"/>
</dbReference>
<dbReference type="SMART" id="SM00465">
    <property type="entry name" value="GIYc"/>
    <property type="match status" value="1"/>
</dbReference>
<dbReference type="EMBL" id="QUMQ01000001">
    <property type="protein sequence ID" value="REF98929.1"/>
    <property type="molecule type" value="Genomic_DNA"/>
</dbReference>
<dbReference type="InterPro" id="IPR050066">
    <property type="entry name" value="UvrABC_protein_C"/>
</dbReference>
<feature type="domain" description="GIY-YIG" evidence="1">
    <location>
        <begin position="12"/>
        <end position="90"/>
    </location>
</feature>
<comment type="caution">
    <text evidence="2">The sequence shown here is derived from an EMBL/GenBank/DDBJ whole genome shotgun (WGS) entry which is preliminary data.</text>
</comment>
<name>A0A3D9ZPX8_9ACTN</name>
<evidence type="ECO:0000313" key="3">
    <source>
        <dbReference type="Proteomes" id="UP000256913"/>
    </source>
</evidence>
<keyword evidence="3" id="KW-1185">Reference proteome</keyword>
<reference evidence="2 3" key="1">
    <citation type="submission" date="2018-08" db="EMBL/GenBank/DDBJ databases">
        <title>Sequencing the genomes of 1000 actinobacteria strains.</title>
        <authorList>
            <person name="Klenk H.-P."/>
        </authorList>
    </citation>
    <scope>NUCLEOTIDE SEQUENCE [LARGE SCALE GENOMIC DNA]</scope>
    <source>
        <strain evidence="2 3">DSM 44099</strain>
    </source>
</reference>
<dbReference type="PANTHER" id="PTHR30562">
    <property type="entry name" value="UVRC/OXIDOREDUCTASE"/>
    <property type="match status" value="1"/>
</dbReference>
<evidence type="ECO:0000259" key="1">
    <source>
        <dbReference type="PROSITE" id="PS50164"/>
    </source>
</evidence>
<evidence type="ECO:0000313" key="2">
    <source>
        <dbReference type="EMBL" id="REF98929.1"/>
    </source>
</evidence>
<organism evidence="2 3">
    <name type="scientific">Asanoa ferruginea</name>
    <dbReference type="NCBI Taxonomy" id="53367"/>
    <lineage>
        <taxon>Bacteria</taxon>
        <taxon>Bacillati</taxon>
        <taxon>Actinomycetota</taxon>
        <taxon>Actinomycetes</taxon>
        <taxon>Micromonosporales</taxon>
        <taxon>Micromonosporaceae</taxon>
        <taxon>Asanoa</taxon>
    </lineage>
</organism>
<accession>A0A3D9ZPX8</accession>
<dbReference type="CDD" id="cd10434">
    <property type="entry name" value="GIY-YIG_UvrC_Cho"/>
    <property type="match status" value="1"/>
</dbReference>
<protein>
    <submittedName>
        <fullName evidence="2">Excinuclease ABC subunit C</fullName>
    </submittedName>
</protein>
<gene>
    <name evidence="2" type="ORF">DFJ67_4954</name>
</gene>
<sequence>MRRPAAVATLPEEPGVYRFRGANGRVLYLGRASNLRRRVASYWGTLADRRHLRKMVPAVERIEAIVCASEHEAAWAERNLLERSLPRWNRTRGGQESPVYLLLDTSAAAPGLTLTHEPGARAGVRLFGPYLGGNKLRLAVSALHRVYPLHYAGTGLTGSGREMGRLRRVDADSRVELTAAIVAVLEREPAAASALGDELARRRDAAAQVEAFELAGRLHEEIAAIAWVAAIQRATTLAAPDVAFSGWSDGMELRFDIRAGRLDGWRQRAVAKPGSGAAGPPGWAEFAHRNAALAATLARHPVR</sequence>
<dbReference type="InterPro" id="IPR000305">
    <property type="entry name" value="GIY-YIG_endonuc"/>
</dbReference>
<dbReference type="AlphaFoldDB" id="A0A3D9ZPX8"/>
<dbReference type="InterPro" id="IPR047296">
    <property type="entry name" value="GIY-YIG_UvrC_Cho"/>
</dbReference>
<dbReference type="PROSITE" id="PS50164">
    <property type="entry name" value="GIY_YIG"/>
    <property type="match status" value="1"/>
</dbReference>
<dbReference type="RefSeq" id="WP_147315587.1">
    <property type="nucleotide sequence ID" value="NZ_BONB01000004.1"/>
</dbReference>
<dbReference type="Proteomes" id="UP000256913">
    <property type="component" value="Unassembled WGS sequence"/>
</dbReference>
<dbReference type="PANTHER" id="PTHR30562:SF1">
    <property type="entry name" value="UVRABC SYSTEM PROTEIN C"/>
    <property type="match status" value="1"/>
</dbReference>
<dbReference type="GO" id="GO:0006289">
    <property type="term" value="P:nucleotide-excision repair"/>
    <property type="evidence" value="ECO:0007669"/>
    <property type="project" value="InterPro"/>
</dbReference>